<accession>A0A0B7IWR2</accession>
<dbReference type="AlphaFoldDB" id="A0A0B7IWR2"/>
<proteinExistence type="predicted"/>
<keyword evidence="3" id="KW-1185">Reference proteome</keyword>
<dbReference type="PANTHER" id="PTHR31527:SF0">
    <property type="entry name" value="RE64534P"/>
    <property type="match status" value="1"/>
</dbReference>
<dbReference type="InterPro" id="IPR017792">
    <property type="entry name" value="UAAP1"/>
</dbReference>
<gene>
    <name evidence="2" type="ORF">BN1209_1705</name>
</gene>
<dbReference type="Pfam" id="PF09347">
    <property type="entry name" value="DUF1989"/>
    <property type="match status" value="1"/>
</dbReference>
<name>A0A0B7IWR2_9PROT</name>
<dbReference type="Proteomes" id="UP000056322">
    <property type="component" value="Chromosome 1"/>
</dbReference>
<evidence type="ECO:0000313" key="2">
    <source>
        <dbReference type="EMBL" id="CEN56742.1"/>
    </source>
</evidence>
<dbReference type="HOGENOM" id="CLU_079904_0_0_4"/>
<dbReference type="PANTHER" id="PTHR31527">
    <property type="entry name" value="RE64534P"/>
    <property type="match status" value="1"/>
</dbReference>
<dbReference type="KEGG" id="mbac:BN1209_1705"/>
<feature type="domain" description="DUF1989" evidence="1">
    <location>
        <begin position="14"/>
        <end position="186"/>
    </location>
</feature>
<dbReference type="NCBIfam" id="TIGR03425">
    <property type="entry name" value="urea_degr_2"/>
    <property type="match status" value="1"/>
</dbReference>
<dbReference type="RefSeq" id="WP_045751778.1">
    <property type="nucleotide sequence ID" value="NZ_LN794158.1"/>
</dbReference>
<reference evidence="3" key="1">
    <citation type="submission" date="2014-12" db="EMBL/GenBank/DDBJ databases">
        <authorList>
            <person name="Salcher M.M."/>
        </authorList>
    </citation>
    <scope>NUCLEOTIDE SEQUENCE [LARGE SCALE GENOMIC DNA]</scope>
    <source>
        <strain evidence="3">MMS-10A-171</strain>
    </source>
</reference>
<evidence type="ECO:0000313" key="3">
    <source>
        <dbReference type="Proteomes" id="UP000056322"/>
    </source>
</evidence>
<evidence type="ECO:0000259" key="1">
    <source>
        <dbReference type="Pfam" id="PF09347"/>
    </source>
</evidence>
<dbReference type="EMBL" id="LN794158">
    <property type="protein sequence ID" value="CEN56742.1"/>
    <property type="molecule type" value="Genomic_DNA"/>
</dbReference>
<organism evidence="2 3">
    <name type="scientific">Candidatus Methylopumilus turicensis</name>
    <dbReference type="NCBI Taxonomy" id="1581680"/>
    <lineage>
        <taxon>Bacteria</taxon>
        <taxon>Pseudomonadati</taxon>
        <taxon>Pseudomonadota</taxon>
        <taxon>Betaproteobacteria</taxon>
        <taxon>Nitrosomonadales</taxon>
        <taxon>Methylophilaceae</taxon>
        <taxon>Candidatus Methylopumilus</taxon>
    </lineage>
</organism>
<sequence>MMKSLQSDQILWQETVPGGCHWSGLMRRGSALRFTDLEGGANVALLMFNAEDKLERYNMSDTLKAQHTAFFTTGNVCYSDMGRVMASIIEDGVGWHDAMCGLSDAALIEQKYGKTHYQEQRNEMYRNAKDGVLVEMGKHGLGKRDLMPNLNLFSKVTANDDGELKYQVAHSKAGDAVDIRFDMNVLVVLSTAPHPLDPANKYAPADVLLTAWHAGIAAEDDVCRQHCEQNQRGFINNTRYYAN</sequence>
<dbReference type="STRING" id="1581680.BN1209_1705"/>
<dbReference type="InterPro" id="IPR018959">
    <property type="entry name" value="DUF1989"/>
</dbReference>
<protein>
    <submittedName>
        <fullName evidence="2">Urea carboxylase-associated protein 2</fullName>
    </submittedName>
</protein>